<feature type="compositionally biased region" description="Basic residues" evidence="1">
    <location>
        <begin position="29"/>
        <end position="38"/>
    </location>
</feature>
<reference evidence="2 3" key="1">
    <citation type="submission" date="2024-01" db="EMBL/GenBank/DDBJ databases">
        <title>The diversity of rhizobia nodulating Mimosa spp. in eleven states of Brazil covering several biomes is determined by host plant, location, and edaphic factors.</title>
        <authorList>
            <person name="Rouws L."/>
            <person name="Barauna A."/>
            <person name="Beukes C."/>
            <person name="De Faria S.M."/>
            <person name="Gross E."/>
            <person name="Dos Reis Junior F.B."/>
            <person name="Simon M."/>
            <person name="Maluk M."/>
            <person name="Odee D.W."/>
            <person name="Kenicer G."/>
            <person name="Young J.P.W."/>
            <person name="Reis V.M."/>
            <person name="Zilli J."/>
            <person name="James E.K."/>
        </authorList>
    </citation>
    <scope>NUCLEOTIDE SEQUENCE [LARGE SCALE GENOMIC DNA]</scope>
    <source>
        <strain evidence="2 3">JPY530</strain>
    </source>
</reference>
<proteinExistence type="predicted"/>
<feature type="region of interest" description="Disordered" evidence="1">
    <location>
        <begin position="29"/>
        <end position="51"/>
    </location>
</feature>
<organism evidence="2 3">
    <name type="scientific">Paraburkholderia azotifigens</name>
    <dbReference type="NCBI Taxonomy" id="2057004"/>
    <lineage>
        <taxon>Bacteria</taxon>
        <taxon>Pseudomonadati</taxon>
        <taxon>Pseudomonadota</taxon>
        <taxon>Betaproteobacteria</taxon>
        <taxon>Burkholderiales</taxon>
        <taxon>Burkholderiaceae</taxon>
        <taxon>Paraburkholderia</taxon>
    </lineage>
</organism>
<accession>A0ABU9RAX8</accession>
<protein>
    <submittedName>
        <fullName evidence="2">Uncharacterized protein</fullName>
    </submittedName>
</protein>
<evidence type="ECO:0000313" key="3">
    <source>
        <dbReference type="Proteomes" id="UP001481677"/>
    </source>
</evidence>
<dbReference type="Proteomes" id="UP001481677">
    <property type="component" value="Unassembled WGS sequence"/>
</dbReference>
<name>A0ABU9RAX8_9BURK</name>
<comment type="caution">
    <text evidence="2">The sequence shown here is derived from an EMBL/GenBank/DDBJ whole genome shotgun (WGS) entry which is preliminary data.</text>
</comment>
<evidence type="ECO:0000256" key="1">
    <source>
        <dbReference type="SAM" id="MobiDB-lite"/>
    </source>
</evidence>
<keyword evidence="3" id="KW-1185">Reference proteome</keyword>
<feature type="compositionally biased region" description="Basic and acidic residues" evidence="1">
    <location>
        <begin position="41"/>
        <end position="51"/>
    </location>
</feature>
<gene>
    <name evidence="2" type="ORF">V4C56_31885</name>
</gene>
<sequence>MTMDIGLRLGGLGLEPYAQALLRRCRRSGSRAAARRGAHSPMRDRERLEMADPFRRRDAEASVVRQACANCSGELQRRIAATNCGDELRRLREEGAKRGFHHALTAIDAALTDLAS</sequence>
<dbReference type="RefSeq" id="WP_147235234.1">
    <property type="nucleotide sequence ID" value="NZ_JAZHFZ010000033.1"/>
</dbReference>
<dbReference type="EMBL" id="JAZHGA010000031">
    <property type="protein sequence ID" value="MEM5344211.1"/>
    <property type="molecule type" value="Genomic_DNA"/>
</dbReference>
<evidence type="ECO:0000313" key="2">
    <source>
        <dbReference type="EMBL" id="MEM5344211.1"/>
    </source>
</evidence>